<protein>
    <submittedName>
        <fullName evidence="2">Uncharacterized protein</fullName>
    </submittedName>
</protein>
<feature type="coiled-coil region" evidence="1">
    <location>
        <begin position="136"/>
        <end position="163"/>
    </location>
</feature>
<keyword evidence="3" id="KW-1185">Reference proteome</keyword>
<evidence type="ECO:0000256" key="1">
    <source>
        <dbReference type="SAM" id="Coils"/>
    </source>
</evidence>
<feature type="coiled-coil region" evidence="1">
    <location>
        <begin position="188"/>
        <end position="215"/>
    </location>
</feature>
<accession>A0A1Q9DDH1</accession>
<name>A0A1Q9DDH1_SYMMI</name>
<keyword evidence="1" id="KW-0175">Coiled coil</keyword>
<dbReference type="Proteomes" id="UP000186817">
    <property type="component" value="Unassembled WGS sequence"/>
</dbReference>
<sequence>MAASAGEAQARQLASLETVAAGAEEALRRHELVSMLEESLSQAYDSASMLGIQADTWRGCLGQAKVAADAAETGRQSAGEALSTFSSQLEDACARLSPEIEGDGGTGGPEALRWELQHRQAELIAEPLLGEGPGDVARAQADLEALGEERMSLARRLAEQSEALQHWTSELESSKSALARDASAAMRAAESQRQREALQEEIRMGQDKARILDDQLRYATEALSARAAAAESAQKRPTQPLPQLCEGLQVWLSVNQAQKDCEEQLLQAAQALRSAASELKQERRCRQQLRGVIRDLAMRLQDFDAQLEQLSHHDVGMEDEDEALA</sequence>
<reference evidence="2 3" key="1">
    <citation type="submission" date="2016-02" db="EMBL/GenBank/DDBJ databases">
        <title>Genome analysis of coral dinoflagellate symbionts highlights evolutionary adaptations to a symbiotic lifestyle.</title>
        <authorList>
            <person name="Aranda M."/>
            <person name="Li Y."/>
            <person name="Liew Y.J."/>
            <person name="Baumgarten S."/>
            <person name="Simakov O."/>
            <person name="Wilson M."/>
            <person name="Piel J."/>
            <person name="Ashoor H."/>
            <person name="Bougouffa S."/>
            <person name="Bajic V.B."/>
            <person name="Ryu T."/>
            <person name="Ravasi T."/>
            <person name="Bayer T."/>
            <person name="Micklem G."/>
            <person name="Kim H."/>
            <person name="Bhak J."/>
            <person name="Lajeunesse T.C."/>
            <person name="Voolstra C.R."/>
        </authorList>
    </citation>
    <scope>NUCLEOTIDE SEQUENCE [LARGE SCALE GENOMIC DNA]</scope>
    <source>
        <strain evidence="2 3">CCMP2467</strain>
    </source>
</reference>
<comment type="caution">
    <text evidence="2">The sequence shown here is derived from an EMBL/GenBank/DDBJ whole genome shotgun (WGS) entry which is preliminary data.</text>
</comment>
<dbReference type="AlphaFoldDB" id="A0A1Q9DDH1"/>
<proteinExistence type="predicted"/>
<evidence type="ECO:0000313" key="3">
    <source>
        <dbReference type="Proteomes" id="UP000186817"/>
    </source>
</evidence>
<organism evidence="2 3">
    <name type="scientific">Symbiodinium microadriaticum</name>
    <name type="common">Dinoflagellate</name>
    <name type="synonym">Zooxanthella microadriatica</name>
    <dbReference type="NCBI Taxonomy" id="2951"/>
    <lineage>
        <taxon>Eukaryota</taxon>
        <taxon>Sar</taxon>
        <taxon>Alveolata</taxon>
        <taxon>Dinophyceae</taxon>
        <taxon>Suessiales</taxon>
        <taxon>Symbiodiniaceae</taxon>
        <taxon>Symbiodinium</taxon>
    </lineage>
</organism>
<gene>
    <name evidence="2" type="ORF">AK812_SmicGene24929</name>
</gene>
<dbReference type="OrthoDB" id="10342016at2759"/>
<evidence type="ECO:0000313" key="2">
    <source>
        <dbReference type="EMBL" id="OLP93202.1"/>
    </source>
</evidence>
<dbReference type="EMBL" id="LSRX01000591">
    <property type="protein sequence ID" value="OLP93202.1"/>
    <property type="molecule type" value="Genomic_DNA"/>
</dbReference>